<dbReference type="SUPFAM" id="SSF52172">
    <property type="entry name" value="CheY-like"/>
    <property type="match status" value="1"/>
</dbReference>
<sequence>MATILMADDDEDDRLLACEAMGEAGLSHDLRFVADGQELVDYLTRGGAYAPPAAAPRPAIVLLDVNMPRMNGWEALVSIRRHPELKGLPVVMMTTAWTDRDVRRCYELGANSFIQKPGSFGELVRILENVDRYWFGTVSLPGA</sequence>
<dbReference type="EMBL" id="JBHRTR010000031">
    <property type="protein sequence ID" value="MFC3229049.1"/>
    <property type="molecule type" value="Genomic_DNA"/>
</dbReference>
<dbReference type="Gene3D" id="3.40.50.2300">
    <property type="match status" value="1"/>
</dbReference>
<name>A0ABV7L3F7_9PROT</name>
<dbReference type="PROSITE" id="PS50110">
    <property type="entry name" value="RESPONSE_REGULATORY"/>
    <property type="match status" value="1"/>
</dbReference>
<dbReference type="PANTHER" id="PTHR44520:SF2">
    <property type="entry name" value="RESPONSE REGULATOR RCP1"/>
    <property type="match status" value="1"/>
</dbReference>
<dbReference type="Pfam" id="PF00072">
    <property type="entry name" value="Response_reg"/>
    <property type="match status" value="1"/>
</dbReference>
<reference evidence="4" key="1">
    <citation type="journal article" date="2019" name="Int. J. Syst. Evol. Microbiol.">
        <title>The Global Catalogue of Microorganisms (GCM) 10K type strain sequencing project: providing services to taxonomists for standard genome sequencing and annotation.</title>
        <authorList>
            <consortium name="The Broad Institute Genomics Platform"/>
            <consortium name="The Broad Institute Genome Sequencing Center for Infectious Disease"/>
            <person name="Wu L."/>
            <person name="Ma J."/>
        </authorList>
    </citation>
    <scope>NUCLEOTIDE SEQUENCE [LARGE SCALE GENOMIC DNA]</scope>
    <source>
        <strain evidence="4">KCTC 42964</strain>
    </source>
</reference>
<keyword evidence="4" id="KW-1185">Reference proteome</keyword>
<organism evidence="3 4">
    <name type="scientific">Marinibaculum pumilum</name>
    <dbReference type="NCBI Taxonomy" id="1766165"/>
    <lineage>
        <taxon>Bacteria</taxon>
        <taxon>Pseudomonadati</taxon>
        <taxon>Pseudomonadota</taxon>
        <taxon>Alphaproteobacteria</taxon>
        <taxon>Rhodospirillales</taxon>
        <taxon>Rhodospirillaceae</taxon>
        <taxon>Marinibaculum</taxon>
    </lineage>
</organism>
<dbReference type="Proteomes" id="UP001595528">
    <property type="component" value="Unassembled WGS sequence"/>
</dbReference>
<dbReference type="RefSeq" id="WP_379902867.1">
    <property type="nucleotide sequence ID" value="NZ_JBHRTR010000031.1"/>
</dbReference>
<gene>
    <name evidence="3" type="ORF">ACFOGJ_17520</name>
</gene>
<feature type="modified residue" description="4-aspartylphosphate" evidence="1">
    <location>
        <position position="64"/>
    </location>
</feature>
<dbReference type="InterPro" id="IPR011006">
    <property type="entry name" value="CheY-like_superfamily"/>
</dbReference>
<dbReference type="InterPro" id="IPR052893">
    <property type="entry name" value="TCS_response_regulator"/>
</dbReference>
<evidence type="ECO:0000259" key="2">
    <source>
        <dbReference type="PROSITE" id="PS50110"/>
    </source>
</evidence>
<comment type="caution">
    <text evidence="3">The sequence shown here is derived from an EMBL/GenBank/DDBJ whole genome shotgun (WGS) entry which is preliminary data.</text>
</comment>
<feature type="domain" description="Response regulatory" evidence="2">
    <location>
        <begin position="3"/>
        <end position="131"/>
    </location>
</feature>
<keyword evidence="1" id="KW-0597">Phosphoprotein</keyword>
<dbReference type="SMART" id="SM00448">
    <property type="entry name" value="REC"/>
    <property type="match status" value="1"/>
</dbReference>
<accession>A0ABV7L3F7</accession>
<protein>
    <submittedName>
        <fullName evidence="3">Response regulator</fullName>
    </submittedName>
</protein>
<dbReference type="InterPro" id="IPR001789">
    <property type="entry name" value="Sig_transdc_resp-reg_receiver"/>
</dbReference>
<dbReference type="PANTHER" id="PTHR44520">
    <property type="entry name" value="RESPONSE REGULATOR RCP1-RELATED"/>
    <property type="match status" value="1"/>
</dbReference>
<dbReference type="CDD" id="cd17557">
    <property type="entry name" value="REC_Rcp-like"/>
    <property type="match status" value="1"/>
</dbReference>
<evidence type="ECO:0000313" key="3">
    <source>
        <dbReference type="EMBL" id="MFC3229049.1"/>
    </source>
</evidence>
<proteinExistence type="predicted"/>
<evidence type="ECO:0000256" key="1">
    <source>
        <dbReference type="PROSITE-ProRule" id="PRU00169"/>
    </source>
</evidence>
<evidence type="ECO:0000313" key="4">
    <source>
        <dbReference type="Proteomes" id="UP001595528"/>
    </source>
</evidence>